<keyword evidence="3" id="KW-0560">Oxidoreductase</keyword>
<gene>
    <name evidence="5" type="ORF">AJ79_04654</name>
</gene>
<dbReference type="OrthoDB" id="10000533at2759"/>
<evidence type="ECO:0000256" key="2">
    <source>
        <dbReference type="ARBA" id="ARBA00022857"/>
    </source>
</evidence>
<feature type="domain" description="NmrA-like" evidence="4">
    <location>
        <begin position="3"/>
        <end position="244"/>
    </location>
</feature>
<organism evidence="5 6">
    <name type="scientific">Helicocarpus griseus UAMH5409</name>
    <dbReference type="NCBI Taxonomy" id="1447875"/>
    <lineage>
        <taxon>Eukaryota</taxon>
        <taxon>Fungi</taxon>
        <taxon>Dikarya</taxon>
        <taxon>Ascomycota</taxon>
        <taxon>Pezizomycotina</taxon>
        <taxon>Eurotiomycetes</taxon>
        <taxon>Eurotiomycetidae</taxon>
        <taxon>Onygenales</taxon>
        <taxon>Ajellomycetaceae</taxon>
        <taxon>Helicocarpus</taxon>
    </lineage>
</organism>
<keyword evidence="2" id="KW-0521">NADP</keyword>
<dbReference type="InterPro" id="IPR036291">
    <property type="entry name" value="NAD(P)-bd_dom_sf"/>
</dbReference>
<keyword evidence="6" id="KW-1185">Reference proteome</keyword>
<dbReference type="GO" id="GO:0016491">
    <property type="term" value="F:oxidoreductase activity"/>
    <property type="evidence" value="ECO:0007669"/>
    <property type="project" value="UniProtKB-KW"/>
</dbReference>
<dbReference type="InterPro" id="IPR051609">
    <property type="entry name" value="NmrA/Isoflavone_reductase-like"/>
</dbReference>
<dbReference type="Pfam" id="PF05368">
    <property type="entry name" value="NmrA"/>
    <property type="match status" value="1"/>
</dbReference>
<dbReference type="EMBL" id="PDNB01000067">
    <property type="protein sequence ID" value="PGH11857.1"/>
    <property type="molecule type" value="Genomic_DNA"/>
</dbReference>
<protein>
    <recommendedName>
        <fullName evidence="4">NmrA-like domain-containing protein</fullName>
    </recommendedName>
</protein>
<proteinExistence type="inferred from homology"/>
<dbReference type="AlphaFoldDB" id="A0A2B7XTP5"/>
<comment type="caution">
    <text evidence="5">The sequence shown here is derived from an EMBL/GenBank/DDBJ whole genome shotgun (WGS) entry which is preliminary data.</text>
</comment>
<dbReference type="SUPFAM" id="SSF51735">
    <property type="entry name" value="NAD(P)-binding Rossmann-fold domains"/>
    <property type="match status" value="1"/>
</dbReference>
<dbReference type="PANTHER" id="PTHR47706">
    <property type="entry name" value="NMRA-LIKE FAMILY PROTEIN"/>
    <property type="match status" value="1"/>
</dbReference>
<evidence type="ECO:0000256" key="1">
    <source>
        <dbReference type="ARBA" id="ARBA00005725"/>
    </source>
</evidence>
<evidence type="ECO:0000313" key="5">
    <source>
        <dbReference type="EMBL" id="PGH11857.1"/>
    </source>
</evidence>
<sequence length="316" mass="35378">MVKVAIAGGSGQVAKEVIDALIAANKHDITVLSRNFPPTGVVPRVHWRKVNYNDKWDLVGALRGIHTLLSFIQLLSDPEQQAQKNLIDAAIDAEVRRFAPSEYGSAGTIHMPWWSGKQIIREYLRKVNEDKRVSKYTLFQPGLFLDYLASPYKTAKHVEPLDTVFDFQNCRTTLVDGHENAIMTMTSVADLAAVVARAVEHEGQRPEIGGVRGNRVTFSQIVQIGEKIRGRPFIIEKVKIEDLEGGVLNTSWTLRKRHKAVPEEQSATLVKVVSIGILLSSLKGAWDVTDDLNQLFSDYVFDKIEDFLTRVWSGKS</sequence>
<evidence type="ECO:0000313" key="6">
    <source>
        <dbReference type="Proteomes" id="UP000223968"/>
    </source>
</evidence>
<reference evidence="5 6" key="1">
    <citation type="submission" date="2017-10" db="EMBL/GenBank/DDBJ databases">
        <title>Comparative genomics in systemic dimorphic fungi from Ajellomycetaceae.</title>
        <authorList>
            <person name="Munoz J.F."/>
            <person name="Mcewen J.G."/>
            <person name="Clay O.K."/>
            <person name="Cuomo C.A."/>
        </authorList>
    </citation>
    <scope>NUCLEOTIDE SEQUENCE [LARGE SCALE GENOMIC DNA]</scope>
    <source>
        <strain evidence="5 6">UAMH5409</strain>
    </source>
</reference>
<accession>A0A2B7XTP5</accession>
<dbReference type="PANTHER" id="PTHR47706:SF4">
    <property type="entry name" value="NMRA-LIKE DOMAIN-CONTAINING PROTEIN"/>
    <property type="match status" value="1"/>
</dbReference>
<dbReference type="Gene3D" id="3.40.50.720">
    <property type="entry name" value="NAD(P)-binding Rossmann-like Domain"/>
    <property type="match status" value="1"/>
</dbReference>
<evidence type="ECO:0000256" key="3">
    <source>
        <dbReference type="ARBA" id="ARBA00023002"/>
    </source>
</evidence>
<name>A0A2B7XTP5_9EURO</name>
<evidence type="ECO:0000259" key="4">
    <source>
        <dbReference type="Pfam" id="PF05368"/>
    </source>
</evidence>
<comment type="similarity">
    <text evidence="1">Belongs to the NmrA-type oxidoreductase family. Isoflavone reductase subfamily.</text>
</comment>
<dbReference type="InterPro" id="IPR008030">
    <property type="entry name" value="NmrA-like"/>
</dbReference>
<dbReference type="Proteomes" id="UP000223968">
    <property type="component" value="Unassembled WGS sequence"/>
</dbReference>